<keyword evidence="4" id="KW-1185">Reference proteome</keyword>
<protein>
    <recommendedName>
        <fullName evidence="2">RING-type domain-containing protein</fullName>
    </recommendedName>
</protein>
<dbReference type="InterPro" id="IPR001841">
    <property type="entry name" value="Znf_RING"/>
</dbReference>
<evidence type="ECO:0000313" key="3">
    <source>
        <dbReference type="EMBL" id="KAF2255394.1"/>
    </source>
</evidence>
<feature type="domain" description="RING-type" evidence="2">
    <location>
        <begin position="37"/>
        <end position="108"/>
    </location>
</feature>
<organism evidence="3 4">
    <name type="scientific">Trematosphaeria pertusa</name>
    <dbReference type="NCBI Taxonomy" id="390896"/>
    <lineage>
        <taxon>Eukaryota</taxon>
        <taxon>Fungi</taxon>
        <taxon>Dikarya</taxon>
        <taxon>Ascomycota</taxon>
        <taxon>Pezizomycotina</taxon>
        <taxon>Dothideomycetes</taxon>
        <taxon>Pleosporomycetidae</taxon>
        <taxon>Pleosporales</taxon>
        <taxon>Massarineae</taxon>
        <taxon>Trematosphaeriaceae</taxon>
        <taxon>Trematosphaeria</taxon>
    </lineage>
</organism>
<gene>
    <name evidence="3" type="ORF">BU26DRAFT_584136</name>
</gene>
<dbReference type="EMBL" id="ML987190">
    <property type="protein sequence ID" value="KAF2255394.1"/>
    <property type="molecule type" value="Genomic_DNA"/>
</dbReference>
<dbReference type="InterPro" id="IPR013083">
    <property type="entry name" value="Znf_RING/FYVE/PHD"/>
</dbReference>
<name>A0A6A6IYB1_9PLEO</name>
<dbReference type="RefSeq" id="XP_033690398.1">
    <property type="nucleotide sequence ID" value="XM_033834589.1"/>
</dbReference>
<evidence type="ECO:0000256" key="1">
    <source>
        <dbReference type="PROSITE-ProRule" id="PRU00175"/>
    </source>
</evidence>
<dbReference type="OrthoDB" id="3687364at2759"/>
<keyword evidence="1" id="KW-0863">Zinc-finger</keyword>
<dbReference type="SUPFAM" id="SSF57850">
    <property type="entry name" value="RING/U-box"/>
    <property type="match status" value="1"/>
</dbReference>
<keyword evidence="1" id="KW-0862">Zinc</keyword>
<dbReference type="GO" id="GO:0008270">
    <property type="term" value="F:zinc ion binding"/>
    <property type="evidence" value="ECO:0007669"/>
    <property type="project" value="UniProtKB-KW"/>
</dbReference>
<reference evidence="3" key="1">
    <citation type="journal article" date="2020" name="Stud. Mycol.">
        <title>101 Dothideomycetes genomes: a test case for predicting lifestyles and emergence of pathogens.</title>
        <authorList>
            <person name="Haridas S."/>
            <person name="Albert R."/>
            <person name="Binder M."/>
            <person name="Bloem J."/>
            <person name="Labutti K."/>
            <person name="Salamov A."/>
            <person name="Andreopoulos B."/>
            <person name="Baker S."/>
            <person name="Barry K."/>
            <person name="Bills G."/>
            <person name="Bluhm B."/>
            <person name="Cannon C."/>
            <person name="Castanera R."/>
            <person name="Culley D."/>
            <person name="Daum C."/>
            <person name="Ezra D."/>
            <person name="Gonzalez J."/>
            <person name="Henrissat B."/>
            <person name="Kuo A."/>
            <person name="Liang C."/>
            <person name="Lipzen A."/>
            <person name="Lutzoni F."/>
            <person name="Magnuson J."/>
            <person name="Mondo S."/>
            <person name="Nolan M."/>
            <person name="Ohm R."/>
            <person name="Pangilinan J."/>
            <person name="Park H.-J."/>
            <person name="Ramirez L."/>
            <person name="Alfaro M."/>
            <person name="Sun H."/>
            <person name="Tritt A."/>
            <person name="Yoshinaga Y."/>
            <person name="Zwiers L.-H."/>
            <person name="Turgeon B."/>
            <person name="Goodwin S."/>
            <person name="Spatafora J."/>
            <person name="Crous P."/>
            <person name="Grigoriev I."/>
        </authorList>
    </citation>
    <scope>NUCLEOTIDE SEQUENCE</scope>
    <source>
        <strain evidence="3">CBS 122368</strain>
    </source>
</reference>
<dbReference type="GeneID" id="54587919"/>
<dbReference type="PROSITE" id="PS50089">
    <property type="entry name" value="ZF_RING_2"/>
    <property type="match status" value="1"/>
</dbReference>
<dbReference type="Gene3D" id="3.30.40.10">
    <property type="entry name" value="Zinc/RING finger domain, C3HC4 (zinc finger)"/>
    <property type="match status" value="1"/>
</dbReference>
<evidence type="ECO:0000259" key="2">
    <source>
        <dbReference type="PROSITE" id="PS50089"/>
    </source>
</evidence>
<sequence>MPGLASSKWALPTIEDFFSLHVQTLDLPSLDEDNSCCHICQRDFSSLAEGIDPATALSLHYFDELPFAQLKKTDVDEPLRLPCGHALGSSCLQEWFSASGSNQCPFCKRELFAKSSVIAANPDHEYGRRYHEIKNLLLRALLTSSWSEEGSLVFLPADVSSIVARLPRVIFRVAARVQQPRIEGTLVFPGHESKLSLDDGSNFHGFVEGYLGNFEDYVRVLPCAKMLLGDEAKAVFARICNGFRGSAGQELPARVLYAEVLRAVGCMGDVELAKVMVLAVRAMVDYEQRMSDLDSLCGEWY</sequence>
<keyword evidence="1" id="KW-0479">Metal-binding</keyword>
<dbReference type="AlphaFoldDB" id="A0A6A6IYB1"/>
<accession>A0A6A6IYB1</accession>
<dbReference type="Pfam" id="PF13639">
    <property type="entry name" value="zf-RING_2"/>
    <property type="match status" value="1"/>
</dbReference>
<evidence type="ECO:0000313" key="4">
    <source>
        <dbReference type="Proteomes" id="UP000800094"/>
    </source>
</evidence>
<dbReference type="Proteomes" id="UP000800094">
    <property type="component" value="Unassembled WGS sequence"/>
</dbReference>
<proteinExistence type="predicted"/>